<protein>
    <submittedName>
        <fullName evidence="11">tRNA nucleotidyltransferase/poly(A) polymerase</fullName>
    </submittedName>
</protein>
<dbReference type="AlphaFoldDB" id="A0A286U0R0"/>
<dbReference type="InterPro" id="IPR006675">
    <property type="entry name" value="HDIG_dom"/>
</dbReference>
<dbReference type="GO" id="GO:0008033">
    <property type="term" value="P:tRNA processing"/>
    <property type="evidence" value="ECO:0007669"/>
    <property type="project" value="UniProtKB-KW"/>
</dbReference>
<evidence type="ECO:0000256" key="3">
    <source>
        <dbReference type="ARBA" id="ARBA00022694"/>
    </source>
</evidence>
<dbReference type="SUPFAM" id="SSF81301">
    <property type="entry name" value="Nucleotidyltransferase"/>
    <property type="match status" value="1"/>
</dbReference>
<dbReference type="Pfam" id="PF13735">
    <property type="entry name" value="tRNA_NucTran2_2"/>
    <property type="match status" value="1"/>
</dbReference>
<reference evidence="12" key="1">
    <citation type="journal article" date="2017" name="Environ. Microbiol. Rep.">
        <title>Genetic Diversity of Marine Anaerobic Ammonium-Oxidizing Bacteria as Revealed by Genomic and Proteomic Analyses of 'Candidatus Scalindua japonica'.</title>
        <authorList>
            <person name="Oshiki M."/>
            <person name="Mizuto K."/>
            <person name="Kimura Z."/>
            <person name="Kindaichi T."/>
            <person name="Satoh H."/>
            <person name="Okabe S."/>
        </authorList>
    </citation>
    <scope>NUCLEOTIDE SEQUENCE [LARGE SCALE GENOMIC DNA]</scope>
    <source>
        <strain evidence="12">husup-a2</strain>
    </source>
</reference>
<dbReference type="GO" id="GO:0016779">
    <property type="term" value="F:nucleotidyltransferase activity"/>
    <property type="evidence" value="ECO:0007669"/>
    <property type="project" value="UniProtKB-KW"/>
</dbReference>
<dbReference type="GO" id="GO:0000166">
    <property type="term" value="F:nucleotide binding"/>
    <property type="evidence" value="ECO:0007669"/>
    <property type="project" value="UniProtKB-KW"/>
</dbReference>
<evidence type="ECO:0000256" key="4">
    <source>
        <dbReference type="ARBA" id="ARBA00022695"/>
    </source>
</evidence>
<dbReference type="PANTHER" id="PTHR46173">
    <property type="entry name" value="CCA TRNA NUCLEOTIDYLTRANSFERASE 1, MITOCHONDRIAL"/>
    <property type="match status" value="1"/>
</dbReference>
<dbReference type="InterPro" id="IPR032810">
    <property type="entry name" value="CCA-adding_enz_C"/>
</dbReference>
<evidence type="ECO:0000256" key="8">
    <source>
        <dbReference type="ARBA" id="ARBA00022884"/>
    </source>
</evidence>
<dbReference type="InterPro" id="IPR050264">
    <property type="entry name" value="Bact_CCA-adding_enz_type3_sf"/>
</dbReference>
<comment type="similarity">
    <text evidence="9">Belongs to the tRNA nucleotidyltransferase/poly(A) polymerase family.</text>
</comment>
<sequence>MTDKIKHNSLLKNQLKETAIGIVKRLKENGFRALFAGGCVRDMLMGSIPEDYDIATDARPDDIIKTFKRTVPIGVHYGVMLVMENNFDFEVASFRSDGIYTDGRHPDSVTFCDAKGDALRRDFTINGMFYDPLEGKHFDYVGGEDDLKAGLVRAIGDPFERFDEDRLRMIRAVRFACRFNFKIENRTAEAIKNLHDKIVSVSMERIRDELRKTLTGPNPDKGIKMLDDLKLLNEILPEVTSMKGVRQPENFHPEGDVFIHTLLTLSKLAEGRNIADMRGEYSSTSSGSGGGSVSGSWELAMAVLLHDIGKPVTFELADRIRFNNHDSVGAKMAENICERLRMSNAEKERITWLVKMHLYLRHAKEMRISKLKRLFAHEGYPELAELYKVDSLASTENLDDYNFCQKMFKELKVEEIRPEPLITGNDLIALGLEPGPIFSKILDAIKDEQLEKKITTKEEALIKAKELI</sequence>
<evidence type="ECO:0000256" key="2">
    <source>
        <dbReference type="ARBA" id="ARBA00022679"/>
    </source>
</evidence>
<keyword evidence="3" id="KW-0819">tRNA processing</keyword>
<dbReference type="InterPro" id="IPR006674">
    <property type="entry name" value="HD_domain"/>
</dbReference>
<evidence type="ECO:0000256" key="1">
    <source>
        <dbReference type="ARBA" id="ARBA00001946"/>
    </source>
</evidence>
<name>A0A286U0R0_9BACT</name>
<dbReference type="InterPro" id="IPR032828">
    <property type="entry name" value="PolyA_RNA-bd"/>
</dbReference>
<accession>A0A286U0R0</accession>
<dbReference type="InterPro" id="IPR003607">
    <property type="entry name" value="HD/PDEase_dom"/>
</dbReference>
<dbReference type="RefSeq" id="WP_096895106.1">
    <property type="nucleotide sequence ID" value="NZ_BAOS01000027.1"/>
</dbReference>
<evidence type="ECO:0000259" key="10">
    <source>
        <dbReference type="PROSITE" id="PS51831"/>
    </source>
</evidence>
<dbReference type="InterPro" id="IPR043519">
    <property type="entry name" value="NT_sf"/>
</dbReference>
<keyword evidence="7" id="KW-0460">Magnesium</keyword>
<dbReference type="OrthoDB" id="9805698at2"/>
<keyword evidence="12" id="KW-1185">Reference proteome</keyword>
<gene>
    <name evidence="11" type="ORF">SCALIN_C27_0134</name>
</gene>
<keyword evidence="5" id="KW-0479">Metal-binding</keyword>
<evidence type="ECO:0000256" key="6">
    <source>
        <dbReference type="ARBA" id="ARBA00022741"/>
    </source>
</evidence>
<dbReference type="SUPFAM" id="SSF81891">
    <property type="entry name" value="Poly A polymerase C-terminal region-like"/>
    <property type="match status" value="1"/>
</dbReference>
<dbReference type="Gene3D" id="1.10.3090.10">
    <property type="entry name" value="cca-adding enzyme, domain 2"/>
    <property type="match status" value="1"/>
</dbReference>
<evidence type="ECO:0000256" key="5">
    <source>
        <dbReference type="ARBA" id="ARBA00022723"/>
    </source>
</evidence>
<dbReference type="PANTHER" id="PTHR46173:SF1">
    <property type="entry name" value="CCA TRNA NUCLEOTIDYLTRANSFERASE 1, MITOCHONDRIAL"/>
    <property type="match status" value="1"/>
</dbReference>
<keyword evidence="2 9" id="KW-0808">Transferase</keyword>
<comment type="cofactor">
    <cofactor evidence="1">
        <name>Mg(2+)</name>
        <dbReference type="ChEBI" id="CHEBI:18420"/>
    </cofactor>
</comment>
<dbReference type="GO" id="GO:0000049">
    <property type="term" value="F:tRNA binding"/>
    <property type="evidence" value="ECO:0007669"/>
    <property type="project" value="TreeGrafter"/>
</dbReference>
<proteinExistence type="inferred from homology"/>
<dbReference type="InterPro" id="IPR002646">
    <property type="entry name" value="PolA_pol_head_dom"/>
</dbReference>
<dbReference type="PROSITE" id="PS51831">
    <property type="entry name" value="HD"/>
    <property type="match status" value="1"/>
</dbReference>
<dbReference type="Pfam" id="PF12627">
    <property type="entry name" value="PolyA_pol_RNAbd"/>
    <property type="match status" value="1"/>
</dbReference>
<dbReference type="Proteomes" id="UP000218542">
    <property type="component" value="Unassembled WGS sequence"/>
</dbReference>
<dbReference type="Gene3D" id="3.30.460.10">
    <property type="entry name" value="Beta Polymerase, domain 2"/>
    <property type="match status" value="1"/>
</dbReference>
<dbReference type="CDD" id="cd00077">
    <property type="entry name" value="HDc"/>
    <property type="match status" value="1"/>
</dbReference>
<evidence type="ECO:0000313" key="12">
    <source>
        <dbReference type="Proteomes" id="UP000218542"/>
    </source>
</evidence>
<dbReference type="EMBL" id="BAOS01000027">
    <property type="protein sequence ID" value="GAX61739.1"/>
    <property type="molecule type" value="Genomic_DNA"/>
</dbReference>
<keyword evidence="8 9" id="KW-0694">RNA-binding</keyword>
<feature type="domain" description="HD" evidence="10">
    <location>
        <begin position="257"/>
        <end position="377"/>
    </location>
</feature>
<dbReference type="NCBIfam" id="TIGR00277">
    <property type="entry name" value="HDIG"/>
    <property type="match status" value="1"/>
</dbReference>
<organism evidence="11 12">
    <name type="scientific">Candidatus Scalindua japonica</name>
    <dbReference type="NCBI Taxonomy" id="1284222"/>
    <lineage>
        <taxon>Bacteria</taxon>
        <taxon>Pseudomonadati</taxon>
        <taxon>Planctomycetota</taxon>
        <taxon>Candidatus Brocadiia</taxon>
        <taxon>Candidatus Brocadiales</taxon>
        <taxon>Candidatus Scalinduaceae</taxon>
        <taxon>Candidatus Scalindua</taxon>
    </lineage>
</organism>
<evidence type="ECO:0000256" key="7">
    <source>
        <dbReference type="ARBA" id="ARBA00022842"/>
    </source>
</evidence>
<keyword evidence="6" id="KW-0547">Nucleotide-binding</keyword>
<keyword evidence="4" id="KW-0548">Nucleotidyltransferase</keyword>
<dbReference type="Pfam" id="PF01743">
    <property type="entry name" value="PolyA_pol"/>
    <property type="match status" value="1"/>
</dbReference>
<comment type="caution">
    <text evidence="11">The sequence shown here is derived from an EMBL/GenBank/DDBJ whole genome shotgun (WGS) entry which is preliminary data.</text>
</comment>
<evidence type="ECO:0000256" key="9">
    <source>
        <dbReference type="RuleBase" id="RU003953"/>
    </source>
</evidence>
<dbReference type="CDD" id="cd05398">
    <property type="entry name" value="NT_ClassII-CCAase"/>
    <property type="match status" value="1"/>
</dbReference>
<dbReference type="GO" id="GO:0046872">
    <property type="term" value="F:metal ion binding"/>
    <property type="evidence" value="ECO:0007669"/>
    <property type="project" value="UniProtKB-KW"/>
</dbReference>
<evidence type="ECO:0000313" key="11">
    <source>
        <dbReference type="EMBL" id="GAX61739.1"/>
    </source>
</evidence>